<proteinExistence type="predicted"/>
<sequence>MISNKLAIDNTQFGRGAQGLEFYANFWAGAFLSVFLIEASKYVQYLPLLYKKRNQYPNVIREV</sequence>
<keyword evidence="2" id="KW-1185">Reference proteome</keyword>
<reference evidence="1" key="1">
    <citation type="submission" date="2020-08" db="EMBL/GenBank/DDBJ databases">
        <title>Genome public.</title>
        <authorList>
            <person name="Liu C."/>
            <person name="Sun Q."/>
        </authorList>
    </citation>
    <scope>NUCLEOTIDE SEQUENCE</scope>
    <source>
        <strain evidence="1">BX22</strain>
    </source>
</reference>
<name>A0A923RI60_9BACI</name>
<evidence type="ECO:0000313" key="2">
    <source>
        <dbReference type="Proteomes" id="UP000637359"/>
    </source>
</evidence>
<gene>
    <name evidence="1" type="ORF">H8S33_09200</name>
</gene>
<accession>A0A923RI60</accession>
<protein>
    <submittedName>
        <fullName evidence="1">Uncharacterized protein</fullName>
    </submittedName>
</protein>
<dbReference type="AlphaFoldDB" id="A0A923RI60"/>
<evidence type="ECO:0000313" key="1">
    <source>
        <dbReference type="EMBL" id="MBC5636994.1"/>
    </source>
</evidence>
<organism evidence="1 2">
    <name type="scientific">Ornithinibacillus hominis</name>
    <dbReference type="NCBI Taxonomy" id="2763055"/>
    <lineage>
        <taxon>Bacteria</taxon>
        <taxon>Bacillati</taxon>
        <taxon>Bacillota</taxon>
        <taxon>Bacilli</taxon>
        <taxon>Bacillales</taxon>
        <taxon>Bacillaceae</taxon>
        <taxon>Ornithinibacillus</taxon>
    </lineage>
</organism>
<comment type="caution">
    <text evidence="1">The sequence shown here is derived from an EMBL/GenBank/DDBJ whole genome shotgun (WGS) entry which is preliminary data.</text>
</comment>
<dbReference type="Proteomes" id="UP000637359">
    <property type="component" value="Unassembled WGS sequence"/>
</dbReference>
<dbReference type="EMBL" id="JACOOL010000005">
    <property type="protein sequence ID" value="MBC5636994.1"/>
    <property type="molecule type" value="Genomic_DNA"/>
</dbReference>
<dbReference type="RefSeq" id="WP_186869698.1">
    <property type="nucleotide sequence ID" value="NZ_JACOOL010000005.1"/>
</dbReference>